<protein>
    <submittedName>
        <fullName evidence="1">Uncharacterized protein</fullName>
    </submittedName>
</protein>
<reference evidence="2" key="1">
    <citation type="submission" date="2017-06" db="EMBL/GenBank/DDBJ databases">
        <title>Genome analysis of Fimbriiglobus ruber SP5, the first member of the order Planctomycetales with confirmed chitinolytic capability.</title>
        <authorList>
            <person name="Ravin N.V."/>
            <person name="Rakitin A.L."/>
            <person name="Ivanova A.A."/>
            <person name="Beletsky A.V."/>
            <person name="Kulichevskaya I.S."/>
            <person name="Mardanov A.V."/>
            <person name="Dedysh S.N."/>
        </authorList>
    </citation>
    <scope>NUCLEOTIDE SEQUENCE [LARGE SCALE GENOMIC DNA]</scope>
    <source>
        <strain evidence="2">SP5</strain>
    </source>
</reference>
<dbReference type="EMBL" id="NIDE01000014">
    <property type="protein sequence ID" value="OWK37931.1"/>
    <property type="molecule type" value="Genomic_DNA"/>
</dbReference>
<dbReference type="AlphaFoldDB" id="A0A225D8Q8"/>
<dbReference type="Proteomes" id="UP000214646">
    <property type="component" value="Unassembled WGS sequence"/>
</dbReference>
<accession>A0A225D8Q8</accession>
<evidence type="ECO:0000313" key="2">
    <source>
        <dbReference type="Proteomes" id="UP000214646"/>
    </source>
</evidence>
<dbReference type="OrthoDB" id="285614at2"/>
<keyword evidence="2" id="KW-1185">Reference proteome</keyword>
<sequence>MSVEVQWTDTDPETGERRFVNVERFAGRWVFKVRFKRRENWAKVNRVSRDMWETLLDALERRYQRREGVAEADVAAVKAILVAHREPEES</sequence>
<proteinExistence type="predicted"/>
<organism evidence="1 2">
    <name type="scientific">Fimbriiglobus ruber</name>
    <dbReference type="NCBI Taxonomy" id="1908690"/>
    <lineage>
        <taxon>Bacteria</taxon>
        <taxon>Pseudomonadati</taxon>
        <taxon>Planctomycetota</taxon>
        <taxon>Planctomycetia</taxon>
        <taxon>Gemmatales</taxon>
        <taxon>Gemmataceae</taxon>
        <taxon>Fimbriiglobus</taxon>
    </lineage>
</organism>
<gene>
    <name evidence="1" type="ORF">FRUB_07051</name>
</gene>
<evidence type="ECO:0000313" key="1">
    <source>
        <dbReference type="EMBL" id="OWK37931.1"/>
    </source>
</evidence>
<comment type="caution">
    <text evidence="1">The sequence shown here is derived from an EMBL/GenBank/DDBJ whole genome shotgun (WGS) entry which is preliminary data.</text>
</comment>
<name>A0A225D8Q8_9BACT</name>